<evidence type="ECO:0000256" key="8">
    <source>
        <dbReference type="ARBA" id="ARBA00023004"/>
    </source>
</evidence>
<protein>
    <submittedName>
        <fullName evidence="11">Twin-arginine translocation signal domain-containing protein</fullName>
    </submittedName>
</protein>
<dbReference type="GO" id="GO:0046872">
    <property type="term" value="F:metal ion binding"/>
    <property type="evidence" value="ECO:0007669"/>
    <property type="project" value="UniProtKB-KW"/>
</dbReference>
<dbReference type="InterPro" id="IPR006963">
    <property type="entry name" value="Mopterin_OxRdtase_4Fe-4S_dom"/>
</dbReference>
<evidence type="ECO:0000256" key="4">
    <source>
        <dbReference type="ARBA" id="ARBA00022505"/>
    </source>
</evidence>
<keyword evidence="12" id="KW-1185">Reference proteome</keyword>
<accession>A0A3R5XWW7</accession>
<dbReference type="InterPro" id="IPR006655">
    <property type="entry name" value="Mopterin_OxRdtase_prok_CS"/>
</dbReference>
<dbReference type="Gene3D" id="3.40.50.740">
    <property type="match status" value="2"/>
</dbReference>
<dbReference type="Pfam" id="PF00384">
    <property type="entry name" value="Molybdopterin"/>
    <property type="match status" value="1"/>
</dbReference>
<evidence type="ECO:0000259" key="10">
    <source>
        <dbReference type="PROSITE" id="PS51669"/>
    </source>
</evidence>
<evidence type="ECO:0000256" key="9">
    <source>
        <dbReference type="ARBA" id="ARBA00023014"/>
    </source>
</evidence>
<evidence type="ECO:0000313" key="11">
    <source>
        <dbReference type="EMBL" id="QAR32628.1"/>
    </source>
</evidence>
<keyword evidence="4" id="KW-0500">Molybdenum</keyword>
<dbReference type="EMBL" id="CP035108">
    <property type="protein sequence ID" value="QAR32628.1"/>
    <property type="molecule type" value="Genomic_DNA"/>
</dbReference>
<dbReference type="InterPro" id="IPR009010">
    <property type="entry name" value="Asp_de-COase-like_dom_sf"/>
</dbReference>
<keyword evidence="9" id="KW-0411">Iron-sulfur</keyword>
<name>A0A3R5XWW7_9BACT</name>
<keyword evidence="8" id="KW-0408">Iron</keyword>
<evidence type="ECO:0000256" key="7">
    <source>
        <dbReference type="ARBA" id="ARBA00023002"/>
    </source>
</evidence>
<dbReference type="Proteomes" id="UP000287502">
    <property type="component" value="Chromosome"/>
</dbReference>
<dbReference type="PANTHER" id="PTHR43742:SF9">
    <property type="entry name" value="TETRATHIONATE REDUCTASE SUBUNIT A"/>
    <property type="match status" value="1"/>
</dbReference>
<dbReference type="Gene3D" id="2.20.25.90">
    <property type="entry name" value="ADC-like domains"/>
    <property type="match status" value="1"/>
</dbReference>
<dbReference type="Pfam" id="PF01568">
    <property type="entry name" value="Molydop_binding"/>
    <property type="match status" value="1"/>
</dbReference>
<keyword evidence="5" id="KW-0479">Metal-binding</keyword>
<dbReference type="AlphaFoldDB" id="A0A3R5XWW7"/>
<dbReference type="GO" id="GO:0051539">
    <property type="term" value="F:4 iron, 4 sulfur cluster binding"/>
    <property type="evidence" value="ECO:0007669"/>
    <property type="project" value="UniProtKB-KW"/>
</dbReference>
<dbReference type="PROSITE" id="PS00932">
    <property type="entry name" value="MOLYBDOPTERIN_PROK_3"/>
    <property type="match status" value="1"/>
</dbReference>
<dbReference type="Pfam" id="PF04879">
    <property type="entry name" value="Molybdop_Fe4S4"/>
    <property type="match status" value="1"/>
</dbReference>
<dbReference type="PANTHER" id="PTHR43742">
    <property type="entry name" value="TRIMETHYLAMINE-N-OXIDE REDUCTASE"/>
    <property type="match status" value="1"/>
</dbReference>
<proteinExistence type="inferred from homology"/>
<keyword evidence="6" id="KW-0732">Signal</keyword>
<gene>
    <name evidence="11" type="ORF">EP073_04155</name>
</gene>
<evidence type="ECO:0000256" key="2">
    <source>
        <dbReference type="ARBA" id="ARBA00010312"/>
    </source>
</evidence>
<evidence type="ECO:0000256" key="5">
    <source>
        <dbReference type="ARBA" id="ARBA00022723"/>
    </source>
</evidence>
<organism evidence="11 12">
    <name type="scientific">Geovibrio thiophilus</name>
    <dbReference type="NCBI Taxonomy" id="139438"/>
    <lineage>
        <taxon>Bacteria</taxon>
        <taxon>Pseudomonadati</taxon>
        <taxon>Deferribacterota</taxon>
        <taxon>Deferribacteres</taxon>
        <taxon>Deferribacterales</taxon>
        <taxon>Geovibrionaceae</taxon>
        <taxon>Geovibrio</taxon>
    </lineage>
</organism>
<dbReference type="InterPro" id="IPR006657">
    <property type="entry name" value="MoPterin_dinucl-bd_dom"/>
</dbReference>
<dbReference type="NCBIfam" id="TIGR01409">
    <property type="entry name" value="TAT_signal_seq"/>
    <property type="match status" value="1"/>
</dbReference>
<reference evidence="11 12" key="1">
    <citation type="submission" date="2019-01" db="EMBL/GenBank/DDBJ databases">
        <title>Geovibrio thiophilus DSM 11263, complete genome.</title>
        <authorList>
            <person name="Spring S."/>
            <person name="Bunk B."/>
            <person name="Sproer C."/>
        </authorList>
    </citation>
    <scope>NUCLEOTIDE SEQUENCE [LARGE SCALE GENOMIC DNA]</scope>
    <source>
        <strain evidence="11 12">DSM 11263</strain>
    </source>
</reference>
<dbReference type="InterPro" id="IPR050612">
    <property type="entry name" value="Prok_Mopterin_Oxidored"/>
</dbReference>
<dbReference type="SMART" id="SM00926">
    <property type="entry name" value="Molybdop_Fe4S4"/>
    <property type="match status" value="1"/>
</dbReference>
<dbReference type="PROSITE" id="PS51318">
    <property type="entry name" value="TAT"/>
    <property type="match status" value="1"/>
</dbReference>
<dbReference type="GO" id="GO:0016491">
    <property type="term" value="F:oxidoreductase activity"/>
    <property type="evidence" value="ECO:0007669"/>
    <property type="project" value="UniProtKB-KW"/>
</dbReference>
<dbReference type="SUPFAM" id="SSF50692">
    <property type="entry name" value="ADC-like"/>
    <property type="match status" value="1"/>
</dbReference>
<dbReference type="InterPro" id="IPR006311">
    <property type="entry name" value="TAT_signal"/>
</dbReference>
<evidence type="ECO:0000256" key="3">
    <source>
        <dbReference type="ARBA" id="ARBA00022485"/>
    </source>
</evidence>
<evidence type="ECO:0000313" key="12">
    <source>
        <dbReference type="Proteomes" id="UP000287502"/>
    </source>
</evidence>
<dbReference type="OrthoDB" id="9803192at2"/>
<dbReference type="RefSeq" id="WP_128465915.1">
    <property type="nucleotide sequence ID" value="NZ_CP035108.1"/>
</dbReference>
<comment type="cofactor">
    <cofactor evidence="1">
        <name>Mo-bis(molybdopterin guanine dinucleotide)</name>
        <dbReference type="ChEBI" id="CHEBI:60539"/>
    </cofactor>
</comment>
<sequence length="892" mass="101557">MKQLRMNRRDFIKATAVTGTALSISGLGSGMLVPKADAAEQSGVQIITTCCRNCTAECGVLAHVKDGRVIKIEGNPEFTRSEGTLCVKGLSGIQALYNPNRNKYPLQRVGARGENKWKRVSWEEAIDKIARKLMEFRGKYGAESVFASTGGGGNPNFMSPGRFCNSFDTPNWFEPGAAQCYLPRTLMFMFCYGGGTFYNSDTSLGDNNIHEAYDYNNLKTKAAVLWGTAPSYSGPSQSGRVLVENRARGVKTVVIDPRFTPDASKADVWLPIRPGTDVALALAWMRYILEHKLYDHEFCLKWTNMPYLVDTKTKMHLRESDIKQGGRKDVFVVWDRKSKTAKALEYPWNDALDIAMEGTYTVNGSECKTGFQMLKERCEPWTIKKAAETCWLREADIVKAIEIYAQAPSWLSLGVATDQNPNSTQMAHCAAILNIIMGNIERPGSALQRFKNVCRSPVGTDPLMNFLSHDQLKKRLGGNEFKGMMQWWTGNVAKHLDALRTGKPYRLKAWLERSGNKMGTVANTYEWSKVVHNLELIVHMYMYPTGFSPYADFLLPTNEWLETDLPVDCFNKFFPRQATTHLYETVNEYEIWAWIVKRCADLGHEQCKRTFDPKETAPQHPTFTDYNEQLDWWCKSYDMKWEDLKKGPIEKFPLSDMKEYYVYKQTDPATGKPKGFNTLSKKCEIYLETLITLGRTGAPFVRKPLPPAPHDYNPLPFYIEPEESPNRPIAKDFPLVMTNGRLPFWHHITLRNIPYLREIQPVADIWINTVDAKKYGISQSDWVWVESKRGRINARALVTEGIAKGTVYMERFWNSENINEKTHGWQEMNVNVLSRSDGPYNEVVGTYTLRGYQVKIYKADGAPKGVWIKPEEFEPWMPQASKSTKRVAGVVK</sequence>
<evidence type="ECO:0000256" key="1">
    <source>
        <dbReference type="ARBA" id="ARBA00001942"/>
    </source>
</evidence>
<dbReference type="KEGG" id="gtl:EP073_04155"/>
<dbReference type="PROSITE" id="PS51669">
    <property type="entry name" value="4FE4S_MOW_BIS_MGD"/>
    <property type="match status" value="1"/>
</dbReference>
<dbReference type="Gene3D" id="2.40.40.20">
    <property type="match status" value="1"/>
</dbReference>
<keyword evidence="7" id="KW-0560">Oxidoreductase</keyword>
<comment type="similarity">
    <text evidence="2">Belongs to the prokaryotic molybdopterin-containing oxidoreductase family.</text>
</comment>
<evidence type="ECO:0000256" key="6">
    <source>
        <dbReference type="ARBA" id="ARBA00022729"/>
    </source>
</evidence>
<feature type="domain" description="4Fe-4S Mo/W bis-MGD-type" evidence="10">
    <location>
        <begin position="44"/>
        <end position="100"/>
    </location>
</feature>
<dbReference type="Gene3D" id="3.40.228.10">
    <property type="entry name" value="Dimethylsulfoxide Reductase, domain 2"/>
    <property type="match status" value="2"/>
</dbReference>
<keyword evidence="3" id="KW-0004">4Fe-4S</keyword>
<dbReference type="InterPro" id="IPR006656">
    <property type="entry name" value="Mopterin_OxRdtase"/>
</dbReference>
<dbReference type="SUPFAM" id="SSF53706">
    <property type="entry name" value="Formate dehydrogenase/DMSO reductase, domains 1-3"/>
    <property type="match status" value="1"/>
</dbReference>
<dbReference type="GO" id="GO:0043546">
    <property type="term" value="F:molybdopterin cofactor binding"/>
    <property type="evidence" value="ECO:0007669"/>
    <property type="project" value="InterPro"/>
</dbReference>
<dbReference type="InterPro" id="IPR019546">
    <property type="entry name" value="TAT_signal_bac_arc"/>
</dbReference>